<dbReference type="AlphaFoldDB" id="A0A4Z1AJH8"/>
<gene>
    <name evidence="2" type="ORF">EHR06_10980</name>
</gene>
<keyword evidence="3" id="KW-1185">Reference proteome</keyword>
<evidence type="ECO:0000256" key="1">
    <source>
        <dbReference type="SAM" id="Coils"/>
    </source>
</evidence>
<sequence>MEDKRYDPFPELVEYFYSAVEKNFLFLSIDLGFQEGERIIDVGKGNSTYDKATFPQNIWIFSASKKYELKGESFEISYGDRESFIQIIYEKGKTKYALWQIYEAMGIERTVISGSQFVLNTAFMEKILSDIALGLKKNISNILPISKNTEKIIQANVERIQLEWKLKEESREIETAIEQAANAFREKNYFKVVAILSKYEGKLRPAQQMKLAYCRKHLH</sequence>
<evidence type="ECO:0000313" key="3">
    <source>
        <dbReference type="Proteomes" id="UP000297241"/>
    </source>
</evidence>
<evidence type="ECO:0000313" key="2">
    <source>
        <dbReference type="EMBL" id="TGM98985.1"/>
    </source>
</evidence>
<proteinExistence type="predicted"/>
<accession>A0A4Z1AJH8</accession>
<protein>
    <submittedName>
        <fullName evidence="2">Uncharacterized protein</fullName>
    </submittedName>
</protein>
<dbReference type="Proteomes" id="UP000297241">
    <property type="component" value="Unassembled WGS sequence"/>
</dbReference>
<comment type="caution">
    <text evidence="2">The sequence shown here is derived from an EMBL/GenBank/DDBJ whole genome shotgun (WGS) entry which is preliminary data.</text>
</comment>
<dbReference type="EMBL" id="RQHS01000017">
    <property type="protein sequence ID" value="TGM98985.1"/>
    <property type="molecule type" value="Genomic_DNA"/>
</dbReference>
<name>A0A4Z1AJH8_9LEPT</name>
<organism evidence="2 3">
    <name type="scientific">Leptospira dzoumogneensis</name>
    <dbReference type="NCBI Taxonomy" id="2484904"/>
    <lineage>
        <taxon>Bacteria</taxon>
        <taxon>Pseudomonadati</taxon>
        <taxon>Spirochaetota</taxon>
        <taxon>Spirochaetia</taxon>
        <taxon>Leptospirales</taxon>
        <taxon>Leptospiraceae</taxon>
        <taxon>Leptospira</taxon>
    </lineage>
</organism>
<reference evidence="2" key="1">
    <citation type="journal article" date="2019" name="PLoS Negl. Trop. Dis.">
        <title>Revisiting the worldwide diversity of Leptospira species in the environment.</title>
        <authorList>
            <person name="Vincent A.T."/>
            <person name="Schiettekatte O."/>
            <person name="Bourhy P."/>
            <person name="Veyrier F.J."/>
            <person name="Picardeau M."/>
        </authorList>
    </citation>
    <scope>NUCLEOTIDE SEQUENCE [LARGE SCALE GENOMIC DNA]</scope>
    <source>
        <strain evidence="2">201601113</strain>
    </source>
</reference>
<keyword evidence="1" id="KW-0175">Coiled coil</keyword>
<dbReference type="RefSeq" id="WP_135757037.1">
    <property type="nucleotide sequence ID" value="NZ_RQHS01000017.1"/>
</dbReference>
<feature type="coiled-coil region" evidence="1">
    <location>
        <begin position="159"/>
        <end position="186"/>
    </location>
</feature>